<evidence type="ECO:0000259" key="3">
    <source>
        <dbReference type="Pfam" id="PF07859"/>
    </source>
</evidence>
<evidence type="ECO:0000313" key="4">
    <source>
        <dbReference type="EMBL" id="WNK20807.1"/>
    </source>
</evidence>
<accession>A0ABY9Z114</accession>
<proteinExistence type="inferred from homology"/>
<name>A0ABY9Z114_9GAMM</name>
<dbReference type="Proteomes" id="UP001301869">
    <property type="component" value="Chromosome"/>
</dbReference>
<protein>
    <submittedName>
        <fullName evidence="4">Alpha/beta hydrolase</fullName>
    </submittedName>
</protein>
<dbReference type="PANTHER" id="PTHR48081:SF30">
    <property type="entry name" value="ACETYL-HYDROLASE LIPR-RELATED"/>
    <property type="match status" value="1"/>
</dbReference>
<dbReference type="PANTHER" id="PTHR48081">
    <property type="entry name" value="AB HYDROLASE SUPERFAMILY PROTEIN C4A8.06C"/>
    <property type="match status" value="1"/>
</dbReference>
<gene>
    <name evidence="4" type="ORF">P1P91_03760</name>
</gene>
<dbReference type="InterPro" id="IPR029058">
    <property type="entry name" value="AB_hydrolase_fold"/>
</dbReference>
<dbReference type="Gene3D" id="3.40.50.1820">
    <property type="entry name" value="alpha/beta hydrolase"/>
    <property type="match status" value="1"/>
</dbReference>
<feature type="domain" description="Alpha/beta hydrolase fold-3" evidence="3">
    <location>
        <begin position="114"/>
        <end position="328"/>
    </location>
</feature>
<dbReference type="RefSeq" id="WP_311884630.1">
    <property type="nucleotide sequence ID" value="NZ_CP119391.1"/>
</dbReference>
<dbReference type="GO" id="GO:0016787">
    <property type="term" value="F:hydrolase activity"/>
    <property type="evidence" value="ECO:0007669"/>
    <property type="project" value="UniProtKB-KW"/>
</dbReference>
<reference evidence="4 5" key="1">
    <citation type="submission" date="2023-03" db="EMBL/GenBank/DDBJ databases">
        <title>Halomonas sp. nov., isolated from Korean tranditional fermented seafood 'Jeotgal'.</title>
        <authorList>
            <person name="Kim B."/>
            <person name="Shin N.-R."/>
        </authorList>
    </citation>
    <scope>NUCLEOTIDE SEQUENCE [LARGE SCALE GENOMIC DNA]</scope>
    <source>
        <strain evidence="4 5">SG2L-4</strain>
    </source>
</reference>
<dbReference type="PROSITE" id="PS01173">
    <property type="entry name" value="LIPASE_GDXG_HIS"/>
    <property type="match status" value="1"/>
</dbReference>
<evidence type="ECO:0000256" key="1">
    <source>
        <dbReference type="ARBA" id="ARBA00010515"/>
    </source>
</evidence>
<dbReference type="SUPFAM" id="SSF53474">
    <property type="entry name" value="alpha/beta-Hydrolases"/>
    <property type="match status" value="1"/>
</dbReference>
<evidence type="ECO:0000256" key="2">
    <source>
        <dbReference type="ARBA" id="ARBA00022801"/>
    </source>
</evidence>
<evidence type="ECO:0000313" key="5">
    <source>
        <dbReference type="Proteomes" id="UP001301869"/>
    </source>
</evidence>
<dbReference type="InterPro" id="IPR013094">
    <property type="entry name" value="AB_hydrolase_3"/>
</dbReference>
<keyword evidence="2 4" id="KW-0378">Hydrolase</keyword>
<organism evidence="4 5">
    <name type="scientific">Halomonas piscis</name>
    <dbReference type="NCBI Taxonomy" id="3031727"/>
    <lineage>
        <taxon>Bacteria</taxon>
        <taxon>Pseudomonadati</taxon>
        <taxon>Pseudomonadota</taxon>
        <taxon>Gammaproteobacteria</taxon>
        <taxon>Oceanospirillales</taxon>
        <taxon>Halomonadaceae</taxon>
        <taxon>Halomonas</taxon>
    </lineage>
</organism>
<keyword evidence="5" id="KW-1185">Reference proteome</keyword>
<sequence length="356" mass="38652">MFWLYLTLAALALLAAAVLATRLTFRLEDLSALDRQAHAVRQQAPSPELQRAHELVEQAHAVAKSRSGKAGLAALREHMDALSDDLVLHSARQLQKAPRGEWMIAPGTDTRRRVLYLHGGGWTAGSPRSHRAITDRLSRATRAAVFAVDYRLMPEHRFMDGVKDCREAYCWLLDNGPEGAAAADFMLVAGDSAGGSHTLALLAWLRDSGLRQADGAVAFSPSTDLTLTAPSNRGNIAADRLLGPMFGRLARLPRPLVWWGVLALFRVSPTDPQASPLRGRLAGLPPTLIQASADEMLVDNARRYAARAAAEGSPVTLQLWPGMVHVWQIFAPLLPEADEAFAEVAAFVAQLEAEQT</sequence>
<dbReference type="Pfam" id="PF07859">
    <property type="entry name" value="Abhydrolase_3"/>
    <property type="match status" value="1"/>
</dbReference>
<dbReference type="InterPro" id="IPR002168">
    <property type="entry name" value="Lipase_GDXG_HIS_AS"/>
</dbReference>
<comment type="similarity">
    <text evidence="1">Belongs to the 'GDXG' lipolytic enzyme family.</text>
</comment>
<dbReference type="InterPro" id="IPR050300">
    <property type="entry name" value="GDXG_lipolytic_enzyme"/>
</dbReference>
<dbReference type="EMBL" id="CP119391">
    <property type="protein sequence ID" value="WNK20807.1"/>
    <property type="molecule type" value="Genomic_DNA"/>
</dbReference>